<dbReference type="AlphaFoldDB" id="A0A7T0PWI7"/>
<keyword evidence="7 11" id="KW-1133">Transmembrane helix</keyword>
<keyword evidence="3" id="KW-1003">Cell membrane</keyword>
<evidence type="ECO:0000256" key="7">
    <source>
        <dbReference type="ARBA" id="ARBA00022989"/>
    </source>
</evidence>
<dbReference type="EMBL" id="CP063989">
    <property type="protein sequence ID" value="QPL04570.1"/>
    <property type="molecule type" value="Genomic_DNA"/>
</dbReference>
<feature type="transmembrane region" description="Helical" evidence="11">
    <location>
        <begin position="524"/>
        <end position="551"/>
    </location>
</feature>
<dbReference type="RefSeq" id="WP_166854838.1">
    <property type="nucleotide sequence ID" value="NZ_CP063989.1"/>
</dbReference>
<dbReference type="GO" id="GO:0022857">
    <property type="term" value="F:transmembrane transporter activity"/>
    <property type="evidence" value="ECO:0007669"/>
    <property type="project" value="TreeGrafter"/>
</dbReference>
<reference evidence="13 14" key="1">
    <citation type="submission" date="2020-11" db="EMBL/GenBank/DDBJ databases">
        <title>Actinomyces sp. ZJ750.</title>
        <authorList>
            <person name="Zhou J."/>
        </authorList>
    </citation>
    <scope>NUCLEOTIDE SEQUENCE [LARGE SCALE GENOMIC DNA]</scope>
    <source>
        <strain evidence="13 14">ZJ750</strain>
    </source>
</reference>
<dbReference type="InterPro" id="IPR015854">
    <property type="entry name" value="ABC_transpr_LolD-like"/>
</dbReference>
<accession>A0A7T0PWI7</accession>
<dbReference type="GO" id="GO:0016887">
    <property type="term" value="F:ATP hydrolysis activity"/>
    <property type="evidence" value="ECO:0007669"/>
    <property type="project" value="InterPro"/>
</dbReference>
<dbReference type="PROSITE" id="PS00211">
    <property type="entry name" value="ABC_TRANSPORTER_1"/>
    <property type="match status" value="1"/>
</dbReference>
<feature type="transmembrane region" description="Helical" evidence="11">
    <location>
        <begin position="572"/>
        <end position="600"/>
    </location>
</feature>
<evidence type="ECO:0000313" key="13">
    <source>
        <dbReference type="EMBL" id="QPL04570.1"/>
    </source>
</evidence>
<evidence type="ECO:0000256" key="6">
    <source>
        <dbReference type="ARBA" id="ARBA00022840"/>
    </source>
</evidence>
<evidence type="ECO:0000256" key="8">
    <source>
        <dbReference type="ARBA" id="ARBA00023136"/>
    </source>
</evidence>
<evidence type="ECO:0000256" key="11">
    <source>
        <dbReference type="SAM" id="Phobius"/>
    </source>
</evidence>
<evidence type="ECO:0000313" key="14">
    <source>
        <dbReference type="Proteomes" id="UP000594637"/>
    </source>
</evidence>
<evidence type="ECO:0000256" key="1">
    <source>
        <dbReference type="ARBA" id="ARBA00004429"/>
    </source>
</evidence>
<evidence type="ECO:0000256" key="3">
    <source>
        <dbReference type="ARBA" id="ARBA00022475"/>
    </source>
</evidence>
<dbReference type="CDD" id="cd03255">
    <property type="entry name" value="ABC_MJ0796_LolCDE_FtsE"/>
    <property type="match status" value="1"/>
</dbReference>
<dbReference type="InterPro" id="IPR003439">
    <property type="entry name" value="ABC_transporter-like_ATP-bd"/>
</dbReference>
<keyword evidence="4 11" id="KW-0812">Transmembrane</keyword>
<dbReference type="GO" id="GO:0005524">
    <property type="term" value="F:ATP binding"/>
    <property type="evidence" value="ECO:0007669"/>
    <property type="project" value="UniProtKB-KW"/>
</dbReference>
<evidence type="ECO:0000259" key="12">
    <source>
        <dbReference type="PROSITE" id="PS50893"/>
    </source>
</evidence>
<keyword evidence="14" id="KW-1185">Reference proteome</keyword>
<keyword evidence="6 13" id="KW-0067">ATP-binding</keyword>
<feature type="region of interest" description="Disordered" evidence="10">
    <location>
        <begin position="221"/>
        <end position="258"/>
    </location>
</feature>
<evidence type="ECO:0000256" key="2">
    <source>
        <dbReference type="ARBA" id="ARBA00022448"/>
    </source>
</evidence>
<dbReference type="GO" id="GO:0098796">
    <property type="term" value="C:membrane protein complex"/>
    <property type="evidence" value="ECO:0007669"/>
    <property type="project" value="UniProtKB-ARBA"/>
</dbReference>
<comment type="similarity">
    <text evidence="9">Belongs to the ABC transporter superfamily. Macrolide exporter (TC 3.A.1.122) family.</text>
</comment>
<evidence type="ECO:0000256" key="9">
    <source>
        <dbReference type="ARBA" id="ARBA00038388"/>
    </source>
</evidence>
<dbReference type="Proteomes" id="UP000594637">
    <property type="component" value="Chromosome"/>
</dbReference>
<sequence>MTVLELRSLARTYPGAVPVEALRPADLVINQGEMVAIEGPSGAGKSTLLNLLALLDTPTDGDYLIGGRSTRGLDDASRARLRCETFGFVFQSFHLLTSRTAEENVALGAAYHGLDPQPALDRARNALQFVGLAERAGFRSELLSGGEKQRVAIARAIVADAPVILADEPTGNLDSASSDAVIGVLERLNRTGVTVVIVTHDPRVAARTTRRLHVEDGVVTDRTSASQQQVVQQQPSQPGYEPDRRNDRTAPRAASRASSRVTWRAMLTDAAASLRSDRRRTARLIGVVVLSVTLALTTLRLSQSARSQVSDAFDAQRNRRVAVGSTLGGAVPAIDVLTATDPESLRRVRSVPGVEEVLALSTHIQVPASAQPGDLTNKERLFGIDAVPANTSLLVVTGVEAGTTLKDNQVLLGASAASRLGIGPLETSPTVWLAGQPYEVVGIVTSAGLRTEVETGVIASLSEASRLTATESMSLEIRVVPGAGAQVARAAPLAWAPQYADFLVVAAPPDPTSMRETIESSVRAILLTLSVVSAAAALISLSNAMSTSVAARTGELALRRAMGARRVHLRSLIGYEAAAIGLVGGLLGAVASVLTVLVVTIAQRWQPVIDPWSLPIGVLGGLVAGAVGSLGASRRASRIDPASALR</sequence>
<dbReference type="InterPro" id="IPR027417">
    <property type="entry name" value="P-loop_NTPase"/>
</dbReference>
<dbReference type="InterPro" id="IPR003593">
    <property type="entry name" value="AAA+_ATPase"/>
</dbReference>
<dbReference type="Pfam" id="PF00005">
    <property type="entry name" value="ABC_tran"/>
    <property type="match status" value="1"/>
</dbReference>
<keyword evidence="2" id="KW-0813">Transport</keyword>
<comment type="subcellular location">
    <subcellularLocation>
        <location evidence="1">Cell inner membrane</location>
        <topology evidence="1">Multi-pass membrane protein</topology>
    </subcellularLocation>
</comment>
<dbReference type="PROSITE" id="PS50893">
    <property type="entry name" value="ABC_TRANSPORTER_2"/>
    <property type="match status" value="1"/>
</dbReference>
<feature type="compositionally biased region" description="Low complexity" evidence="10">
    <location>
        <begin position="226"/>
        <end position="238"/>
    </location>
</feature>
<keyword evidence="8 11" id="KW-0472">Membrane</keyword>
<dbReference type="SUPFAM" id="SSF52540">
    <property type="entry name" value="P-loop containing nucleoside triphosphate hydrolases"/>
    <property type="match status" value="1"/>
</dbReference>
<proteinExistence type="inferred from homology"/>
<keyword evidence="5" id="KW-0547">Nucleotide-binding</keyword>
<gene>
    <name evidence="13" type="ORF">ID810_07100</name>
</gene>
<dbReference type="PANTHER" id="PTHR24220:SF86">
    <property type="entry name" value="ABC TRANSPORTER ABCH.1"/>
    <property type="match status" value="1"/>
</dbReference>
<feature type="transmembrane region" description="Helical" evidence="11">
    <location>
        <begin position="612"/>
        <end position="632"/>
    </location>
</feature>
<evidence type="ECO:0000256" key="4">
    <source>
        <dbReference type="ARBA" id="ARBA00022692"/>
    </source>
</evidence>
<dbReference type="GO" id="GO:0005886">
    <property type="term" value="C:plasma membrane"/>
    <property type="evidence" value="ECO:0007669"/>
    <property type="project" value="UniProtKB-SubCell"/>
</dbReference>
<evidence type="ECO:0000256" key="10">
    <source>
        <dbReference type="SAM" id="MobiDB-lite"/>
    </source>
</evidence>
<evidence type="ECO:0000256" key="5">
    <source>
        <dbReference type="ARBA" id="ARBA00022741"/>
    </source>
</evidence>
<feature type="compositionally biased region" description="Basic and acidic residues" evidence="10">
    <location>
        <begin position="241"/>
        <end position="250"/>
    </location>
</feature>
<dbReference type="FunFam" id="3.40.50.300:FF:000032">
    <property type="entry name" value="Export ABC transporter ATP-binding protein"/>
    <property type="match status" value="1"/>
</dbReference>
<organism evidence="13 14">
    <name type="scientific">Actinomyces respiraculi</name>
    <dbReference type="NCBI Taxonomy" id="2744574"/>
    <lineage>
        <taxon>Bacteria</taxon>
        <taxon>Bacillati</taxon>
        <taxon>Actinomycetota</taxon>
        <taxon>Actinomycetes</taxon>
        <taxon>Actinomycetales</taxon>
        <taxon>Actinomycetaceae</taxon>
        <taxon>Actinomyces</taxon>
    </lineage>
</organism>
<dbReference type="KEGG" id="arep:ID810_07100"/>
<dbReference type="SMART" id="SM00382">
    <property type="entry name" value="AAA"/>
    <property type="match status" value="1"/>
</dbReference>
<dbReference type="PANTHER" id="PTHR24220">
    <property type="entry name" value="IMPORT ATP-BINDING PROTEIN"/>
    <property type="match status" value="1"/>
</dbReference>
<dbReference type="InterPro" id="IPR003838">
    <property type="entry name" value="ABC3_permease_C"/>
</dbReference>
<name>A0A7T0PWI7_9ACTO</name>
<feature type="domain" description="ABC transporter" evidence="12">
    <location>
        <begin position="4"/>
        <end position="241"/>
    </location>
</feature>
<dbReference type="Gene3D" id="3.40.50.300">
    <property type="entry name" value="P-loop containing nucleotide triphosphate hydrolases"/>
    <property type="match status" value="1"/>
</dbReference>
<protein>
    <submittedName>
        <fullName evidence="13">ATP-binding cassette domain-containing protein</fullName>
    </submittedName>
</protein>
<dbReference type="InterPro" id="IPR017871">
    <property type="entry name" value="ABC_transporter-like_CS"/>
</dbReference>
<dbReference type="InterPro" id="IPR017911">
    <property type="entry name" value="MacB-like_ATP-bd"/>
</dbReference>
<dbReference type="Pfam" id="PF02687">
    <property type="entry name" value="FtsX"/>
    <property type="match status" value="1"/>
</dbReference>